<reference evidence="2" key="1">
    <citation type="submission" date="2023-05" db="EMBL/GenBank/DDBJ databases">
        <title>Nepenthes gracilis genome sequencing.</title>
        <authorList>
            <person name="Fukushima K."/>
        </authorList>
    </citation>
    <scope>NUCLEOTIDE SEQUENCE</scope>
    <source>
        <strain evidence="2">SING2019-196</strain>
    </source>
</reference>
<feature type="compositionally biased region" description="Basic and acidic residues" evidence="1">
    <location>
        <begin position="8"/>
        <end position="22"/>
    </location>
</feature>
<sequence length="155" mass="17056">MVLSLGRSEADVADHSLTEHHGRPPQVKSPEDPLIQTELKISSIPVQLKISSTQSGREDLWHSSGIEDLRRSSRQRSSPRSSRTEGYSGTLAGHRRVLALQPDLEALQSSNWTLSHSDLVRTGLILSGLWQRAEKILSSHRRALACSSTSASNID</sequence>
<dbReference type="AlphaFoldDB" id="A0AAD3TCF4"/>
<evidence type="ECO:0000313" key="2">
    <source>
        <dbReference type="EMBL" id="GMH25982.1"/>
    </source>
</evidence>
<protein>
    <submittedName>
        <fullName evidence="2">Uncharacterized protein</fullName>
    </submittedName>
</protein>
<feature type="region of interest" description="Disordered" evidence="1">
    <location>
        <begin position="1"/>
        <end position="33"/>
    </location>
</feature>
<accession>A0AAD3TCF4</accession>
<feature type="region of interest" description="Disordered" evidence="1">
    <location>
        <begin position="51"/>
        <end position="91"/>
    </location>
</feature>
<feature type="compositionally biased region" description="Basic and acidic residues" evidence="1">
    <location>
        <begin position="56"/>
        <end position="71"/>
    </location>
</feature>
<name>A0AAD3TCF4_NEPGR</name>
<dbReference type="Proteomes" id="UP001279734">
    <property type="component" value="Unassembled WGS sequence"/>
</dbReference>
<evidence type="ECO:0000256" key="1">
    <source>
        <dbReference type="SAM" id="MobiDB-lite"/>
    </source>
</evidence>
<keyword evidence="3" id="KW-1185">Reference proteome</keyword>
<evidence type="ECO:0000313" key="3">
    <source>
        <dbReference type="Proteomes" id="UP001279734"/>
    </source>
</evidence>
<organism evidence="2 3">
    <name type="scientific">Nepenthes gracilis</name>
    <name type="common">Slender pitcher plant</name>
    <dbReference type="NCBI Taxonomy" id="150966"/>
    <lineage>
        <taxon>Eukaryota</taxon>
        <taxon>Viridiplantae</taxon>
        <taxon>Streptophyta</taxon>
        <taxon>Embryophyta</taxon>
        <taxon>Tracheophyta</taxon>
        <taxon>Spermatophyta</taxon>
        <taxon>Magnoliopsida</taxon>
        <taxon>eudicotyledons</taxon>
        <taxon>Gunneridae</taxon>
        <taxon>Pentapetalae</taxon>
        <taxon>Caryophyllales</taxon>
        <taxon>Nepenthaceae</taxon>
        <taxon>Nepenthes</taxon>
    </lineage>
</organism>
<proteinExistence type="predicted"/>
<comment type="caution">
    <text evidence="2">The sequence shown here is derived from an EMBL/GenBank/DDBJ whole genome shotgun (WGS) entry which is preliminary data.</text>
</comment>
<dbReference type="EMBL" id="BSYO01000030">
    <property type="protein sequence ID" value="GMH25982.1"/>
    <property type="molecule type" value="Genomic_DNA"/>
</dbReference>
<gene>
    <name evidence="2" type="ORF">Nepgr_027825</name>
</gene>